<evidence type="ECO:0000313" key="5">
    <source>
        <dbReference type="Proteomes" id="UP000326702"/>
    </source>
</evidence>
<name>A0A5P9Q8V9_9MICO</name>
<feature type="transmembrane region" description="Helical" evidence="2">
    <location>
        <begin position="97"/>
        <end position="120"/>
    </location>
</feature>
<keyword evidence="2" id="KW-0812">Transmembrane</keyword>
<proteinExistence type="predicted"/>
<feature type="compositionally biased region" description="Low complexity" evidence="1">
    <location>
        <begin position="162"/>
        <end position="184"/>
    </location>
</feature>
<dbReference type="InterPro" id="IPR025889">
    <property type="entry name" value="GSP17M-like_dom"/>
</dbReference>
<keyword evidence="4" id="KW-0808">Transferase</keyword>
<feature type="compositionally biased region" description="Low complexity" evidence="1">
    <location>
        <begin position="266"/>
        <end position="280"/>
    </location>
</feature>
<keyword evidence="4" id="KW-0012">Acyltransferase</keyword>
<keyword evidence="5" id="KW-1185">Reference proteome</keyword>
<dbReference type="EMBL" id="CP045529">
    <property type="protein sequence ID" value="QFU97492.1"/>
    <property type="molecule type" value="Genomic_DNA"/>
</dbReference>
<keyword evidence="2" id="KW-1133">Transmembrane helix</keyword>
<feature type="compositionally biased region" description="Basic and acidic residues" evidence="1">
    <location>
        <begin position="289"/>
        <end position="308"/>
    </location>
</feature>
<gene>
    <name evidence="4" type="ORF">KDY119_00990</name>
</gene>
<evidence type="ECO:0000259" key="3">
    <source>
        <dbReference type="Pfam" id="PF11181"/>
    </source>
</evidence>
<evidence type="ECO:0000313" key="4">
    <source>
        <dbReference type="EMBL" id="QFU97492.1"/>
    </source>
</evidence>
<feature type="transmembrane region" description="Helical" evidence="2">
    <location>
        <begin position="69"/>
        <end position="91"/>
    </location>
</feature>
<protein>
    <submittedName>
        <fullName evidence="4">Dihydrolipoyllysine-residue succinyltransferase</fullName>
        <ecNumber evidence="4">2.3.1.61</ecNumber>
    </submittedName>
</protein>
<evidence type="ECO:0000256" key="1">
    <source>
        <dbReference type="SAM" id="MobiDB-lite"/>
    </source>
</evidence>
<dbReference type="GO" id="GO:0004149">
    <property type="term" value="F:dihydrolipoyllysine-residue succinyltransferase activity"/>
    <property type="evidence" value="ECO:0007669"/>
    <property type="project" value="UniProtKB-EC"/>
</dbReference>
<organism evidence="4 5">
    <name type="scientific">Luteimicrobium xylanilyticum</name>
    <dbReference type="NCBI Taxonomy" id="1133546"/>
    <lineage>
        <taxon>Bacteria</taxon>
        <taxon>Bacillati</taxon>
        <taxon>Actinomycetota</taxon>
        <taxon>Actinomycetes</taxon>
        <taxon>Micrococcales</taxon>
        <taxon>Luteimicrobium</taxon>
    </lineage>
</organism>
<reference evidence="4 5" key="1">
    <citation type="submission" date="2019-10" db="EMBL/GenBank/DDBJ databases">
        <title>Genome sequence of Luteimicrobium xylanilyticum HY-24.</title>
        <authorList>
            <person name="Kim D.Y."/>
            <person name="Park H.-Y."/>
        </authorList>
    </citation>
    <scope>NUCLEOTIDE SEQUENCE [LARGE SCALE GENOMIC DNA]</scope>
    <source>
        <strain evidence="4 5">HY-24</strain>
    </source>
</reference>
<dbReference type="RefSeq" id="WP_153022012.1">
    <property type="nucleotide sequence ID" value="NZ_BAABIH010000001.1"/>
</dbReference>
<dbReference type="KEGG" id="lxl:KDY119_00990"/>
<dbReference type="OrthoDB" id="3381462at2"/>
<dbReference type="AlphaFoldDB" id="A0A5P9Q8V9"/>
<evidence type="ECO:0000256" key="2">
    <source>
        <dbReference type="SAM" id="Phobius"/>
    </source>
</evidence>
<dbReference type="Proteomes" id="UP000326702">
    <property type="component" value="Chromosome"/>
</dbReference>
<sequence length="308" mass="31207">MSMPRANAVPRVPTPPTGVEIARYPTYLEAQKAVDFLSDKHFAVENVTIVGEGLQAVERITGRLTYSRVAIAGLASGAWFGLFVGLLLSLFEGGSAAIIVAAIGIGAAFGVLFGLISYALTGNQRDFTSQSQIVATSYAILCVADRAGEARQVLSELGLGQPGAARPAAPAAPHAAQPPTTPGASGWTVPPTPAPGAPGQQQPAQPAPAAPAAPVSPRFQTPSGEPRYGRRLEDVAPPTAPQAPQPATPAQPEPAAPAQPAPQSPAGPAAPEASDGATPQGQPPAPARPEPEAGSEREEGTSSDDPTK</sequence>
<feature type="domain" description="General stress protein 17M-like" evidence="3">
    <location>
        <begin position="20"/>
        <end position="103"/>
    </location>
</feature>
<feature type="region of interest" description="Disordered" evidence="1">
    <location>
        <begin position="161"/>
        <end position="308"/>
    </location>
</feature>
<feature type="compositionally biased region" description="Pro residues" evidence="1">
    <location>
        <begin position="238"/>
        <end position="265"/>
    </location>
</feature>
<dbReference type="Pfam" id="PF11181">
    <property type="entry name" value="YflT"/>
    <property type="match status" value="1"/>
</dbReference>
<keyword evidence="2" id="KW-0472">Membrane</keyword>
<dbReference type="EC" id="2.3.1.61" evidence="4"/>
<accession>A0A5P9Q8V9</accession>